<dbReference type="AlphaFoldDB" id="A0A426ZAG6"/>
<gene>
    <name evidence="2" type="ORF">B296_00018369</name>
</gene>
<sequence length="180" mass="18758">MRQWSEVGVEGSVRSLFGKVAHPNGVIILVIDPGTGAAQFPHRLGTLPWGRRLVRGVSGPLSPGGSVGLVRGFASILLLLADRIIPPPPPRHFREASGTPLASSMGISCTSEVDPDSAGGIDGGGDAGAGTEDAVPGCPPGPGISAHQAHPHHFCRTNHKSGNQIAKFKQKDRAYREKLD</sequence>
<feature type="region of interest" description="Disordered" evidence="1">
    <location>
        <begin position="104"/>
        <end position="180"/>
    </location>
</feature>
<proteinExistence type="predicted"/>
<organism evidence="2 3">
    <name type="scientific">Ensete ventricosum</name>
    <name type="common">Abyssinian banana</name>
    <name type="synonym">Musa ensete</name>
    <dbReference type="NCBI Taxonomy" id="4639"/>
    <lineage>
        <taxon>Eukaryota</taxon>
        <taxon>Viridiplantae</taxon>
        <taxon>Streptophyta</taxon>
        <taxon>Embryophyta</taxon>
        <taxon>Tracheophyta</taxon>
        <taxon>Spermatophyta</taxon>
        <taxon>Magnoliopsida</taxon>
        <taxon>Liliopsida</taxon>
        <taxon>Zingiberales</taxon>
        <taxon>Musaceae</taxon>
        <taxon>Ensete</taxon>
    </lineage>
</organism>
<accession>A0A426ZAG6</accession>
<dbReference type="Proteomes" id="UP000287651">
    <property type="component" value="Unassembled WGS sequence"/>
</dbReference>
<evidence type="ECO:0000313" key="2">
    <source>
        <dbReference type="EMBL" id="RRT60964.1"/>
    </source>
</evidence>
<reference evidence="2 3" key="1">
    <citation type="journal article" date="2014" name="Agronomy (Basel)">
        <title>A Draft Genome Sequence for Ensete ventricosum, the Drought-Tolerant Tree Against Hunger.</title>
        <authorList>
            <person name="Harrison J."/>
            <person name="Moore K.A."/>
            <person name="Paszkiewicz K."/>
            <person name="Jones T."/>
            <person name="Grant M."/>
            <person name="Ambacheew D."/>
            <person name="Muzemil S."/>
            <person name="Studholme D.J."/>
        </authorList>
    </citation>
    <scope>NUCLEOTIDE SEQUENCE [LARGE SCALE GENOMIC DNA]</scope>
</reference>
<comment type="caution">
    <text evidence="2">The sequence shown here is derived from an EMBL/GenBank/DDBJ whole genome shotgun (WGS) entry which is preliminary data.</text>
</comment>
<feature type="compositionally biased region" description="Basic residues" evidence="1">
    <location>
        <begin position="149"/>
        <end position="159"/>
    </location>
</feature>
<evidence type="ECO:0000256" key="1">
    <source>
        <dbReference type="SAM" id="MobiDB-lite"/>
    </source>
</evidence>
<protein>
    <submittedName>
        <fullName evidence="2">Uncharacterized protein</fullName>
    </submittedName>
</protein>
<feature type="compositionally biased region" description="Basic and acidic residues" evidence="1">
    <location>
        <begin position="169"/>
        <end position="180"/>
    </location>
</feature>
<evidence type="ECO:0000313" key="3">
    <source>
        <dbReference type="Proteomes" id="UP000287651"/>
    </source>
</evidence>
<name>A0A426ZAG6_ENSVE</name>
<dbReference type="EMBL" id="AMZH03007583">
    <property type="protein sequence ID" value="RRT60964.1"/>
    <property type="molecule type" value="Genomic_DNA"/>
</dbReference>